<comment type="caution">
    <text evidence="2">The sequence shown here is derived from an EMBL/GenBank/DDBJ whole genome shotgun (WGS) entry which is preliminary data.</text>
</comment>
<evidence type="ECO:0000313" key="3">
    <source>
        <dbReference type="Proteomes" id="UP001596031"/>
    </source>
</evidence>
<protein>
    <submittedName>
        <fullName evidence="2">Uncharacterized protein</fullName>
    </submittedName>
</protein>
<accession>A0ABW0PP18</accession>
<keyword evidence="1" id="KW-0812">Transmembrane</keyword>
<keyword evidence="1" id="KW-1133">Transmembrane helix</keyword>
<dbReference type="Proteomes" id="UP001596031">
    <property type="component" value="Unassembled WGS sequence"/>
</dbReference>
<dbReference type="EMBL" id="JBHSMS010000063">
    <property type="protein sequence ID" value="MFC5513257.1"/>
    <property type="molecule type" value="Genomic_DNA"/>
</dbReference>
<evidence type="ECO:0000313" key="2">
    <source>
        <dbReference type="EMBL" id="MFC5513257.1"/>
    </source>
</evidence>
<evidence type="ECO:0000256" key="1">
    <source>
        <dbReference type="SAM" id="Phobius"/>
    </source>
</evidence>
<proteinExistence type="predicted"/>
<sequence length="43" mass="4849">MKSLFARPEKFLYRRNTRVASFLSGTRFGVVVAVLVMLVSTLS</sequence>
<gene>
    <name evidence="2" type="ORF">ACFPOU_19340</name>
</gene>
<feature type="transmembrane region" description="Helical" evidence="1">
    <location>
        <begin position="20"/>
        <end position="42"/>
    </location>
</feature>
<organism evidence="2 3">
    <name type="scientific">Massilia jejuensis</name>
    <dbReference type="NCBI Taxonomy" id="648894"/>
    <lineage>
        <taxon>Bacteria</taxon>
        <taxon>Pseudomonadati</taxon>
        <taxon>Pseudomonadota</taxon>
        <taxon>Betaproteobacteria</taxon>
        <taxon>Burkholderiales</taxon>
        <taxon>Oxalobacteraceae</taxon>
        <taxon>Telluria group</taxon>
        <taxon>Massilia</taxon>
    </lineage>
</organism>
<keyword evidence="1" id="KW-0472">Membrane</keyword>
<name>A0ABW0PP18_9BURK</name>
<dbReference type="RefSeq" id="WP_379725077.1">
    <property type="nucleotide sequence ID" value="NZ_JBHSMS010000063.1"/>
</dbReference>
<keyword evidence="3" id="KW-1185">Reference proteome</keyword>
<reference evidence="3" key="1">
    <citation type="journal article" date="2019" name="Int. J. Syst. Evol. Microbiol.">
        <title>The Global Catalogue of Microorganisms (GCM) 10K type strain sequencing project: providing services to taxonomists for standard genome sequencing and annotation.</title>
        <authorList>
            <consortium name="The Broad Institute Genomics Platform"/>
            <consortium name="The Broad Institute Genome Sequencing Center for Infectious Disease"/>
            <person name="Wu L."/>
            <person name="Ma J."/>
        </authorList>
    </citation>
    <scope>NUCLEOTIDE SEQUENCE [LARGE SCALE GENOMIC DNA]</scope>
    <source>
        <strain evidence="3">CCUG 38813</strain>
    </source>
</reference>